<proteinExistence type="predicted"/>
<comment type="caution">
    <text evidence="2">The sequence shown here is derived from an EMBL/GenBank/DDBJ whole genome shotgun (WGS) entry which is preliminary data.</text>
</comment>
<reference evidence="2 3" key="1">
    <citation type="journal article" date="2018" name="Microb. Genom.">
        <title>Deciphering the unexplored Leptospira diversity from soils uncovers genomic evolution to virulence.</title>
        <authorList>
            <person name="Thibeaux R."/>
            <person name="Iraola G."/>
            <person name="Ferres I."/>
            <person name="Bierque E."/>
            <person name="Girault D."/>
            <person name="Soupe-Gilbert M.E."/>
            <person name="Picardeau M."/>
            <person name="Goarant C."/>
        </authorList>
    </citation>
    <scope>NUCLEOTIDE SEQUENCE [LARGE SCALE GENOMIC DNA]</scope>
    <source>
        <strain evidence="2 3">ATI7-C-A5</strain>
    </source>
</reference>
<keyword evidence="2" id="KW-0808">Transferase</keyword>
<dbReference type="InterPro" id="IPR029044">
    <property type="entry name" value="Nucleotide-diphossugar_trans"/>
</dbReference>
<evidence type="ECO:0000313" key="2">
    <source>
        <dbReference type="EMBL" id="MDV6236908.1"/>
    </source>
</evidence>
<organism evidence="2 3">
    <name type="scientific">Leptospira ellisii</name>
    <dbReference type="NCBI Taxonomy" id="2023197"/>
    <lineage>
        <taxon>Bacteria</taxon>
        <taxon>Pseudomonadati</taxon>
        <taxon>Spirochaetota</taxon>
        <taxon>Spirochaetia</taxon>
        <taxon>Leptospirales</taxon>
        <taxon>Leptospiraceae</taxon>
        <taxon>Leptospira</taxon>
    </lineage>
</organism>
<dbReference type="EC" id="2.4.-.-" evidence="2"/>
<dbReference type="PANTHER" id="PTHR43685">
    <property type="entry name" value="GLYCOSYLTRANSFERASE"/>
    <property type="match status" value="1"/>
</dbReference>
<dbReference type="AlphaFoldDB" id="A0AAE4QPW2"/>
<dbReference type="PANTHER" id="PTHR43685:SF2">
    <property type="entry name" value="GLYCOSYLTRANSFERASE 2-LIKE DOMAIN-CONTAINING PROTEIN"/>
    <property type="match status" value="1"/>
</dbReference>
<gene>
    <name evidence="2" type="ORF">CH379_014860</name>
</gene>
<keyword evidence="3" id="KW-1185">Reference proteome</keyword>
<name>A0AAE4QPW2_9LEPT</name>
<evidence type="ECO:0000313" key="3">
    <source>
        <dbReference type="Proteomes" id="UP000232122"/>
    </source>
</evidence>
<feature type="domain" description="Glycosyltransferase 2-like" evidence="1">
    <location>
        <begin position="6"/>
        <end position="145"/>
    </location>
</feature>
<dbReference type="SUPFAM" id="SSF53448">
    <property type="entry name" value="Nucleotide-diphospho-sugar transferases"/>
    <property type="match status" value="1"/>
</dbReference>
<dbReference type="Proteomes" id="UP000232122">
    <property type="component" value="Unassembled WGS sequence"/>
</dbReference>
<dbReference type="InterPro" id="IPR050834">
    <property type="entry name" value="Glycosyltransf_2"/>
</dbReference>
<protein>
    <submittedName>
        <fullName evidence="2">Glycosyltransferase family 2 protein</fullName>
        <ecNumber evidence="2">2.4.-.-</ecNumber>
    </submittedName>
</protein>
<keyword evidence="2" id="KW-0328">Glycosyltransferase</keyword>
<accession>A0AAE4QPW2</accession>
<dbReference type="EMBL" id="NPEF02000017">
    <property type="protein sequence ID" value="MDV6236908.1"/>
    <property type="molecule type" value="Genomic_DNA"/>
</dbReference>
<dbReference type="InterPro" id="IPR001173">
    <property type="entry name" value="Glyco_trans_2-like"/>
</dbReference>
<dbReference type="GO" id="GO:0016757">
    <property type="term" value="F:glycosyltransferase activity"/>
    <property type="evidence" value="ECO:0007669"/>
    <property type="project" value="UniProtKB-KW"/>
</dbReference>
<sequence length="256" mass="29670">MSEKVSVIMPVYNSEKFIGDSVQSVLRQTYSNWELMIVDDLSKDGSRELMKEYAKSDPRIRALFKETNSGSADTRNHGIRNATGRYVAFLDSDDLWDETFLEEQIRLMKENDAAFSFSAFRVIDENSNPILRPQLVGKERIDYKDSLFYNRIGLLTAMYDSQIVGKMYFDVSLKSLRDDYALWLDILKKTPFAIGNRKIQASYRVRKGAVTANKKKLILPHYRMLRNREKLGLARALFSTAVWGILGLKKYYLERT</sequence>
<evidence type="ECO:0000259" key="1">
    <source>
        <dbReference type="Pfam" id="PF00535"/>
    </source>
</evidence>
<dbReference type="RefSeq" id="WP_100748418.1">
    <property type="nucleotide sequence ID" value="NZ_NPEF02000017.1"/>
</dbReference>
<dbReference type="Pfam" id="PF00535">
    <property type="entry name" value="Glycos_transf_2"/>
    <property type="match status" value="1"/>
</dbReference>
<dbReference type="Gene3D" id="3.90.550.10">
    <property type="entry name" value="Spore Coat Polysaccharide Biosynthesis Protein SpsA, Chain A"/>
    <property type="match status" value="1"/>
</dbReference>
<dbReference type="CDD" id="cd00761">
    <property type="entry name" value="Glyco_tranf_GTA_type"/>
    <property type="match status" value="1"/>
</dbReference>